<accession>A0A8H6YQN4</accession>
<evidence type="ECO:0000313" key="3">
    <source>
        <dbReference type="EMBL" id="KAF7362180.1"/>
    </source>
</evidence>
<dbReference type="Pfam" id="PF20151">
    <property type="entry name" value="DUF6533"/>
    <property type="match status" value="1"/>
</dbReference>
<feature type="transmembrane region" description="Helical" evidence="1">
    <location>
        <begin position="176"/>
        <end position="199"/>
    </location>
</feature>
<feature type="transmembrane region" description="Helical" evidence="1">
    <location>
        <begin position="104"/>
        <end position="126"/>
    </location>
</feature>
<feature type="transmembrane region" description="Helical" evidence="1">
    <location>
        <begin position="220"/>
        <end position="238"/>
    </location>
</feature>
<name>A0A8H6YQN4_9AGAR</name>
<keyword evidence="1" id="KW-0472">Membrane</keyword>
<dbReference type="InterPro" id="IPR045340">
    <property type="entry name" value="DUF6533"/>
</dbReference>
<keyword evidence="1" id="KW-1133">Transmembrane helix</keyword>
<keyword evidence="4" id="KW-1185">Reference proteome</keyword>
<proteinExistence type="predicted"/>
<sequence length="320" mass="35521">MQGDNVSARILAVSPPFDIDQKVATQVDYRSSLGALTFLFYDICITLDDEIKFVWPKPWTRMKILFLFIRYVPLFVQISTLFIASPELTPQFHFTPHDCFIWQVYQGVATVLVFAAVDYVLILRVYALYHNNATIRKVVLAAFALEVSGMCVGLGLSLGGIKFDEICLTTSVPSTLLIYGGATLLFQTFLFILTLVKFVSAVREGWGDTPLVGLVMRDGTWAFFLLFALVAGDASLYTLKNHTFASVLFGWLLSVFSFSGYRVLLNLDRLSEAPRLPTSQSSSDDSPYQFTTRIITDGDAAHAYELTTFNAQTGLSGGNS</sequence>
<gene>
    <name evidence="3" type="ORF">MVEN_00564100</name>
</gene>
<dbReference type="OrthoDB" id="2637653at2759"/>
<evidence type="ECO:0000256" key="1">
    <source>
        <dbReference type="SAM" id="Phobius"/>
    </source>
</evidence>
<evidence type="ECO:0000313" key="4">
    <source>
        <dbReference type="Proteomes" id="UP000620124"/>
    </source>
</evidence>
<comment type="caution">
    <text evidence="3">The sequence shown here is derived from an EMBL/GenBank/DDBJ whole genome shotgun (WGS) entry which is preliminary data.</text>
</comment>
<feature type="transmembrane region" description="Helical" evidence="1">
    <location>
        <begin position="244"/>
        <end position="265"/>
    </location>
</feature>
<organism evidence="3 4">
    <name type="scientific">Mycena venus</name>
    <dbReference type="NCBI Taxonomy" id="2733690"/>
    <lineage>
        <taxon>Eukaryota</taxon>
        <taxon>Fungi</taxon>
        <taxon>Dikarya</taxon>
        <taxon>Basidiomycota</taxon>
        <taxon>Agaricomycotina</taxon>
        <taxon>Agaricomycetes</taxon>
        <taxon>Agaricomycetidae</taxon>
        <taxon>Agaricales</taxon>
        <taxon>Marasmiineae</taxon>
        <taxon>Mycenaceae</taxon>
        <taxon>Mycena</taxon>
    </lineage>
</organism>
<feature type="domain" description="DUF6533" evidence="2">
    <location>
        <begin position="32"/>
        <end position="75"/>
    </location>
</feature>
<dbReference type="Proteomes" id="UP000620124">
    <property type="component" value="Unassembled WGS sequence"/>
</dbReference>
<keyword evidence="1" id="KW-0812">Transmembrane</keyword>
<feature type="transmembrane region" description="Helical" evidence="1">
    <location>
        <begin position="64"/>
        <end position="84"/>
    </location>
</feature>
<feature type="transmembrane region" description="Helical" evidence="1">
    <location>
        <begin position="138"/>
        <end position="156"/>
    </location>
</feature>
<dbReference type="EMBL" id="JACAZI010000004">
    <property type="protein sequence ID" value="KAF7362180.1"/>
    <property type="molecule type" value="Genomic_DNA"/>
</dbReference>
<reference evidence="3" key="1">
    <citation type="submission" date="2020-05" db="EMBL/GenBank/DDBJ databases">
        <title>Mycena genomes resolve the evolution of fungal bioluminescence.</title>
        <authorList>
            <person name="Tsai I.J."/>
        </authorList>
    </citation>
    <scope>NUCLEOTIDE SEQUENCE</scope>
    <source>
        <strain evidence="3">CCC161011</strain>
    </source>
</reference>
<protein>
    <recommendedName>
        <fullName evidence="2">DUF6533 domain-containing protein</fullName>
    </recommendedName>
</protein>
<dbReference type="AlphaFoldDB" id="A0A8H6YQN4"/>
<evidence type="ECO:0000259" key="2">
    <source>
        <dbReference type="Pfam" id="PF20151"/>
    </source>
</evidence>